<evidence type="ECO:0000256" key="2">
    <source>
        <dbReference type="SAM" id="Phobius"/>
    </source>
</evidence>
<feature type="compositionally biased region" description="Acidic residues" evidence="1">
    <location>
        <begin position="76"/>
        <end position="92"/>
    </location>
</feature>
<feature type="compositionally biased region" description="Low complexity" evidence="1">
    <location>
        <begin position="267"/>
        <end position="279"/>
    </location>
</feature>
<feature type="region of interest" description="Disordered" evidence="1">
    <location>
        <begin position="250"/>
        <end position="279"/>
    </location>
</feature>
<gene>
    <name evidence="4" type="ordered locus">Trad_2728</name>
</gene>
<dbReference type="eggNOG" id="COG3087">
    <property type="taxonomic scope" value="Bacteria"/>
</dbReference>
<name>D7CV04_TRURR</name>
<keyword evidence="2" id="KW-0812">Transmembrane</keyword>
<sequence length="431" mass="42942">MSIRFRMGAMDWIRRNWPDLLIGVALVLVIAMIIATLLSGGSLLSLVRRDTPPEPQAVTTLGPEPITEPEPVAADDAPDEGAGEGAEAEGDAPEPTAEAATIDPFIPEVGDAQTGGAPLLAGADDDDDEVAEQDAEAEADGGEEATAAAADAPPAPASPTGSYRVAAGAVGSREGADELAQSYRELGYTVAVEEQGDLFLLWVGPYDNAEDAEAAAQGIRDAGGDALVYRFAGAAADAEGGAAAAAETAEDAAENTDENTVAETSPAVAGEEAATGADVAAAEGDVVADATDDAETAAAGAGEAGAGDVGAQGAATADTGTAAADAATEETETAETADAPGTEVGAGSAVQEVAPPSAPAGQRYLQVGAFASPESAEGLHQRLEDLGFDVTRSETETGLTRLYVGPFDADELSQTQATLTAQGIDSFPVAQ</sequence>
<keyword evidence="2" id="KW-0472">Membrane</keyword>
<dbReference type="PANTHER" id="PTHR34183:SF1">
    <property type="entry name" value="ENDOLYTIC PEPTIDOGLYCAN TRANSGLYCOSYLASE RLPA"/>
    <property type="match status" value="1"/>
</dbReference>
<feature type="domain" description="SPOR" evidence="3">
    <location>
        <begin position="357"/>
        <end position="431"/>
    </location>
</feature>
<dbReference type="Gene3D" id="3.30.70.1070">
    <property type="entry name" value="Sporulation related repeat"/>
    <property type="match status" value="2"/>
</dbReference>
<feature type="region of interest" description="Disordered" evidence="1">
    <location>
        <begin position="294"/>
        <end position="343"/>
    </location>
</feature>
<organism evidence="4 5">
    <name type="scientific">Truepera radiovictrix (strain DSM 17093 / CIP 108686 / LMG 22925 / RQ-24)</name>
    <dbReference type="NCBI Taxonomy" id="649638"/>
    <lineage>
        <taxon>Bacteria</taxon>
        <taxon>Thermotogati</taxon>
        <taxon>Deinococcota</taxon>
        <taxon>Deinococci</taxon>
        <taxon>Trueperales</taxon>
        <taxon>Trueperaceae</taxon>
        <taxon>Truepera</taxon>
    </lineage>
</organism>
<reference evidence="5" key="1">
    <citation type="submission" date="2010-05" db="EMBL/GenBank/DDBJ databases">
        <title>The complete genome of Truepera radiovictris DSM 17093.</title>
        <authorList>
            <consortium name="US DOE Joint Genome Institute (JGI-PGF)"/>
            <person name="Lucas S."/>
            <person name="Copeland A."/>
            <person name="Lapidus A."/>
            <person name="Glavina del Rio T."/>
            <person name="Dalin E."/>
            <person name="Tice H."/>
            <person name="Bruce D."/>
            <person name="Goodwin L."/>
            <person name="Pitluck S."/>
            <person name="Kyrpides N."/>
            <person name="Mavromatis K."/>
            <person name="Ovchinnikova G."/>
            <person name="Munk A.C."/>
            <person name="Detter J.C."/>
            <person name="Han C."/>
            <person name="Tapia R."/>
            <person name="Land M."/>
            <person name="Hauser L."/>
            <person name="Markowitz V."/>
            <person name="Cheng J.-F."/>
            <person name="Hugenholtz P."/>
            <person name="Woyke T."/>
            <person name="Wu D."/>
            <person name="Tindall B."/>
            <person name="Pomrenke H.G."/>
            <person name="Brambilla E."/>
            <person name="Klenk H.-P."/>
            <person name="Eisen J.A."/>
        </authorList>
    </citation>
    <scope>NUCLEOTIDE SEQUENCE [LARGE SCALE GENOMIC DNA]</scope>
    <source>
        <strain evidence="5">DSM 17093 / CIP 108686 / LMG 22925 / RQ-24</strain>
    </source>
</reference>
<dbReference type="AlphaFoldDB" id="D7CV04"/>
<keyword evidence="5" id="KW-1185">Reference proteome</keyword>
<accession>D7CV04</accession>
<feature type="region of interest" description="Disordered" evidence="1">
    <location>
        <begin position="54"/>
        <end position="162"/>
    </location>
</feature>
<dbReference type="HOGENOM" id="CLU_636066_0_0_0"/>
<proteinExistence type="predicted"/>
<protein>
    <submittedName>
        <fullName evidence="4">Sporulation domain protein</fullName>
    </submittedName>
</protein>
<dbReference type="GO" id="GO:0009279">
    <property type="term" value="C:cell outer membrane"/>
    <property type="evidence" value="ECO:0007669"/>
    <property type="project" value="TreeGrafter"/>
</dbReference>
<feature type="compositionally biased region" description="Acidic residues" evidence="1">
    <location>
        <begin position="123"/>
        <end position="143"/>
    </location>
</feature>
<dbReference type="InterPro" id="IPR036680">
    <property type="entry name" value="SPOR-like_sf"/>
</dbReference>
<keyword evidence="2" id="KW-1133">Transmembrane helix</keyword>
<dbReference type="STRING" id="649638.Trad_2728"/>
<dbReference type="PANTHER" id="PTHR34183">
    <property type="entry name" value="ENDOLYTIC PEPTIDOGLYCAN TRANSGLYCOSYLASE RLPA"/>
    <property type="match status" value="1"/>
</dbReference>
<feature type="domain" description="SPOR" evidence="3">
    <location>
        <begin position="157"/>
        <end position="231"/>
    </location>
</feature>
<dbReference type="KEGG" id="tra:Trad_2728"/>
<dbReference type="SUPFAM" id="SSF110997">
    <property type="entry name" value="Sporulation related repeat"/>
    <property type="match status" value="2"/>
</dbReference>
<evidence type="ECO:0000259" key="3">
    <source>
        <dbReference type="PROSITE" id="PS51724"/>
    </source>
</evidence>
<dbReference type="PROSITE" id="PS51724">
    <property type="entry name" value="SPOR"/>
    <property type="match status" value="2"/>
</dbReference>
<dbReference type="InterPro" id="IPR007730">
    <property type="entry name" value="SPOR-like_dom"/>
</dbReference>
<evidence type="ECO:0000313" key="4">
    <source>
        <dbReference type="EMBL" id="ADI15831.1"/>
    </source>
</evidence>
<feature type="transmembrane region" description="Helical" evidence="2">
    <location>
        <begin position="20"/>
        <end position="47"/>
    </location>
</feature>
<feature type="compositionally biased region" description="Low complexity" evidence="1">
    <location>
        <begin position="311"/>
        <end position="326"/>
    </location>
</feature>
<evidence type="ECO:0000313" key="5">
    <source>
        <dbReference type="Proteomes" id="UP000000379"/>
    </source>
</evidence>
<dbReference type="EMBL" id="CP002049">
    <property type="protein sequence ID" value="ADI15831.1"/>
    <property type="molecule type" value="Genomic_DNA"/>
</dbReference>
<dbReference type="Proteomes" id="UP000000379">
    <property type="component" value="Chromosome"/>
</dbReference>
<dbReference type="GO" id="GO:0042834">
    <property type="term" value="F:peptidoglycan binding"/>
    <property type="evidence" value="ECO:0007669"/>
    <property type="project" value="InterPro"/>
</dbReference>
<dbReference type="Pfam" id="PF05036">
    <property type="entry name" value="SPOR"/>
    <property type="match status" value="2"/>
</dbReference>
<reference evidence="4 5" key="2">
    <citation type="journal article" date="2011" name="Stand. Genomic Sci.">
        <title>Complete genome sequence of Truepera radiovictrix type strain (RQ-24).</title>
        <authorList>
            <person name="Ivanova N."/>
            <person name="Rohde C."/>
            <person name="Munk C."/>
            <person name="Nolan M."/>
            <person name="Lucas S."/>
            <person name="Del Rio T.G."/>
            <person name="Tice H."/>
            <person name="Deshpande S."/>
            <person name="Cheng J.F."/>
            <person name="Tapia R."/>
            <person name="Han C."/>
            <person name="Goodwin L."/>
            <person name="Pitluck S."/>
            <person name="Liolios K."/>
            <person name="Mavromatis K."/>
            <person name="Mikhailova N."/>
            <person name="Pati A."/>
            <person name="Chen A."/>
            <person name="Palaniappan K."/>
            <person name="Land M."/>
            <person name="Hauser L."/>
            <person name="Chang Y.J."/>
            <person name="Jeffries C.D."/>
            <person name="Brambilla E."/>
            <person name="Rohde M."/>
            <person name="Goker M."/>
            <person name="Tindall B.J."/>
            <person name="Woyke T."/>
            <person name="Bristow J."/>
            <person name="Eisen J.A."/>
            <person name="Markowitz V."/>
            <person name="Hugenholtz P."/>
            <person name="Kyrpides N.C."/>
            <person name="Klenk H.P."/>
            <person name="Lapidus A."/>
        </authorList>
    </citation>
    <scope>NUCLEOTIDE SEQUENCE [LARGE SCALE GENOMIC DNA]</scope>
    <source>
        <strain evidence="5">DSM 17093 / CIP 108686 / LMG 22925 / RQ-24</strain>
    </source>
</reference>
<evidence type="ECO:0000256" key="1">
    <source>
        <dbReference type="SAM" id="MobiDB-lite"/>
    </source>
</evidence>